<dbReference type="InterPro" id="IPR041413">
    <property type="entry name" value="MLTR_LBD"/>
</dbReference>
<dbReference type="InterPro" id="IPR001387">
    <property type="entry name" value="Cro/C1-type_HTH"/>
</dbReference>
<dbReference type="Pfam" id="PF17765">
    <property type="entry name" value="MLTR_LBD"/>
    <property type="match status" value="1"/>
</dbReference>
<dbReference type="Pfam" id="PF13560">
    <property type="entry name" value="HTH_31"/>
    <property type="match status" value="1"/>
</dbReference>
<reference evidence="3" key="1">
    <citation type="journal article" date="2019" name="Int. J. Syst. Evol. Microbiol.">
        <title>The Global Catalogue of Microorganisms (GCM) 10K type strain sequencing project: providing services to taxonomists for standard genome sequencing and annotation.</title>
        <authorList>
            <consortium name="The Broad Institute Genomics Platform"/>
            <consortium name="The Broad Institute Genome Sequencing Center for Infectious Disease"/>
            <person name="Wu L."/>
            <person name="Ma J."/>
        </authorList>
    </citation>
    <scope>NUCLEOTIDE SEQUENCE [LARGE SCALE GENOMIC DNA]</scope>
    <source>
        <strain evidence="3">JCM 13002</strain>
    </source>
</reference>
<comment type="caution">
    <text evidence="2">The sequence shown here is derived from an EMBL/GenBank/DDBJ whole genome shotgun (WGS) entry which is preliminary data.</text>
</comment>
<gene>
    <name evidence="2" type="ORF">GCM10009663_41810</name>
</gene>
<dbReference type="Proteomes" id="UP001499987">
    <property type="component" value="Unassembled WGS sequence"/>
</dbReference>
<name>A0ABP4E8D6_9ACTN</name>
<dbReference type="InterPro" id="IPR010982">
    <property type="entry name" value="Lambda_DNA-bd_dom_sf"/>
</dbReference>
<dbReference type="EMBL" id="BAAALD010000040">
    <property type="protein sequence ID" value="GAA1093904.1"/>
    <property type="molecule type" value="Genomic_DNA"/>
</dbReference>
<organism evidence="2 3">
    <name type="scientific">Kitasatospora arboriphila</name>
    <dbReference type="NCBI Taxonomy" id="258052"/>
    <lineage>
        <taxon>Bacteria</taxon>
        <taxon>Bacillati</taxon>
        <taxon>Actinomycetota</taxon>
        <taxon>Actinomycetes</taxon>
        <taxon>Kitasatosporales</taxon>
        <taxon>Streptomycetaceae</taxon>
        <taxon>Kitasatospora</taxon>
    </lineage>
</organism>
<evidence type="ECO:0000313" key="3">
    <source>
        <dbReference type="Proteomes" id="UP001499987"/>
    </source>
</evidence>
<accession>A0ABP4E8D6</accession>
<dbReference type="PANTHER" id="PTHR35010:SF2">
    <property type="entry name" value="BLL4672 PROTEIN"/>
    <property type="match status" value="1"/>
</dbReference>
<dbReference type="PANTHER" id="PTHR35010">
    <property type="entry name" value="BLL4672 PROTEIN-RELATED"/>
    <property type="match status" value="1"/>
</dbReference>
<dbReference type="RefSeq" id="WP_344625179.1">
    <property type="nucleotide sequence ID" value="NZ_BAAALD010000040.1"/>
</dbReference>
<dbReference type="Gene3D" id="1.10.260.40">
    <property type="entry name" value="lambda repressor-like DNA-binding domains"/>
    <property type="match status" value="1"/>
</dbReference>
<keyword evidence="3" id="KW-1185">Reference proteome</keyword>
<feature type="domain" description="HTH cro/C1-type" evidence="1">
    <location>
        <begin position="6"/>
        <end position="85"/>
    </location>
</feature>
<protein>
    <submittedName>
        <fullName evidence="2">Helix-turn-helix transcriptional regulator</fullName>
    </submittedName>
</protein>
<dbReference type="Gene3D" id="3.30.450.180">
    <property type="match status" value="1"/>
</dbReference>
<sequence>MDRRTEIRDFLTTRRARVTPEQAGLTLSPLSGTRRVPGLRREEVAQLAGVSVPYYTRLERGDARGATDAVLDTVARVLLLDDAERAHLFDLVRAANANATGPAGPGRPARQPVRPGLRNLVETISGVPAYIRNARLDLLAGNTLARALFAPVFDSPARPANAARFTFLDPAAPAFYPDWESVADQNVATLRAEVGRNPYDKALSDLIGELSTRGGDAFRQRWARHDVRHHRAGAKRIHHPLAGDLTFTYETAQLAADDGLYLILCAVPPGSRDAETLDLLASWNSPRPANGPSTRRT</sequence>
<dbReference type="SMART" id="SM00530">
    <property type="entry name" value="HTH_XRE"/>
    <property type="match status" value="1"/>
</dbReference>
<proteinExistence type="predicted"/>
<evidence type="ECO:0000313" key="2">
    <source>
        <dbReference type="EMBL" id="GAA1093904.1"/>
    </source>
</evidence>
<evidence type="ECO:0000259" key="1">
    <source>
        <dbReference type="SMART" id="SM00530"/>
    </source>
</evidence>
<dbReference type="CDD" id="cd00093">
    <property type="entry name" value="HTH_XRE"/>
    <property type="match status" value="1"/>
</dbReference>
<dbReference type="SUPFAM" id="SSF47413">
    <property type="entry name" value="lambda repressor-like DNA-binding domains"/>
    <property type="match status" value="1"/>
</dbReference>